<dbReference type="GO" id="GO:0005524">
    <property type="term" value="F:ATP binding"/>
    <property type="evidence" value="ECO:0007669"/>
    <property type="project" value="UniProtKB-KW"/>
</dbReference>
<evidence type="ECO:0000256" key="4">
    <source>
        <dbReference type="ARBA" id="ARBA00022679"/>
    </source>
</evidence>
<evidence type="ECO:0000256" key="9">
    <source>
        <dbReference type="ARBA" id="ARBA00048090"/>
    </source>
</evidence>
<comment type="similarity">
    <text evidence="2 10">Belongs to the gluconokinase GntK/GntV family.</text>
</comment>
<sequence>MKTRVIIVMGVSGSGKTTFGTALARALGWTFADADDYHPQSNRDKMARGQPLTDADREPWLLRLRALIEQHLEENKPLVLACSALRESYRAILSEGLEGIRFAFLHGDPKLIAERMQQREHFMPVSLLQSQLETLEPPQNAIPIDIGNPLQDNLQKVLQHLHQQEECGHTT</sequence>
<evidence type="ECO:0000256" key="5">
    <source>
        <dbReference type="ARBA" id="ARBA00022741"/>
    </source>
</evidence>
<dbReference type="Pfam" id="PF13671">
    <property type="entry name" value="AAA_33"/>
    <property type="match status" value="1"/>
</dbReference>
<dbReference type="GO" id="GO:0019521">
    <property type="term" value="P:D-gluconate metabolic process"/>
    <property type="evidence" value="ECO:0007669"/>
    <property type="project" value="UniProtKB-KW"/>
</dbReference>
<dbReference type="PANTHER" id="PTHR43442">
    <property type="entry name" value="GLUCONOKINASE-RELATED"/>
    <property type="match status" value="1"/>
</dbReference>
<keyword evidence="6 10" id="KW-0418">Kinase</keyword>
<comment type="pathway">
    <text evidence="1">Carbohydrate acid metabolism.</text>
</comment>
<evidence type="ECO:0000256" key="8">
    <source>
        <dbReference type="ARBA" id="ARBA00023064"/>
    </source>
</evidence>
<comment type="catalytic activity">
    <reaction evidence="9 10">
        <text>D-gluconate + ATP = 6-phospho-D-gluconate + ADP + H(+)</text>
        <dbReference type="Rhea" id="RHEA:19433"/>
        <dbReference type="ChEBI" id="CHEBI:15378"/>
        <dbReference type="ChEBI" id="CHEBI:18391"/>
        <dbReference type="ChEBI" id="CHEBI:30616"/>
        <dbReference type="ChEBI" id="CHEBI:58759"/>
        <dbReference type="ChEBI" id="CHEBI:456216"/>
        <dbReference type="EC" id="2.7.1.12"/>
    </reaction>
</comment>
<keyword evidence="12" id="KW-1185">Reference proteome</keyword>
<name>A0A399ERZ9_9DEIN</name>
<dbReference type="Gene3D" id="3.40.50.300">
    <property type="entry name" value="P-loop containing nucleotide triphosphate hydrolases"/>
    <property type="match status" value="1"/>
</dbReference>
<gene>
    <name evidence="11" type="ORF">Mrose_02429</name>
</gene>
<comment type="caution">
    <text evidence="11">The sequence shown here is derived from an EMBL/GenBank/DDBJ whole genome shotgun (WGS) entry which is preliminary data.</text>
</comment>
<evidence type="ECO:0000256" key="3">
    <source>
        <dbReference type="ARBA" id="ARBA00012054"/>
    </source>
</evidence>
<dbReference type="GO" id="GO:0046316">
    <property type="term" value="F:gluconokinase activity"/>
    <property type="evidence" value="ECO:0007669"/>
    <property type="project" value="UniProtKB-EC"/>
</dbReference>
<dbReference type="GO" id="GO:0005737">
    <property type="term" value="C:cytoplasm"/>
    <property type="evidence" value="ECO:0007669"/>
    <property type="project" value="TreeGrafter"/>
</dbReference>
<proteinExistence type="inferred from homology"/>
<keyword evidence="8" id="KW-0311">Gluconate utilization</keyword>
<keyword evidence="7 10" id="KW-0067">ATP-binding</keyword>
<dbReference type="EMBL" id="QWLA01000049">
    <property type="protein sequence ID" value="RIH84961.1"/>
    <property type="molecule type" value="Genomic_DNA"/>
</dbReference>
<evidence type="ECO:0000256" key="10">
    <source>
        <dbReference type="RuleBase" id="RU363066"/>
    </source>
</evidence>
<dbReference type="InterPro" id="IPR027417">
    <property type="entry name" value="P-loop_NTPase"/>
</dbReference>
<dbReference type="CDD" id="cd02021">
    <property type="entry name" value="GntK"/>
    <property type="match status" value="1"/>
</dbReference>
<dbReference type="EC" id="2.7.1.12" evidence="3 10"/>
<dbReference type="AlphaFoldDB" id="A0A399ERZ9"/>
<evidence type="ECO:0000313" key="11">
    <source>
        <dbReference type="EMBL" id="RIH84961.1"/>
    </source>
</evidence>
<evidence type="ECO:0000256" key="6">
    <source>
        <dbReference type="ARBA" id="ARBA00022777"/>
    </source>
</evidence>
<keyword evidence="4 10" id="KW-0808">Transferase</keyword>
<dbReference type="PANTHER" id="PTHR43442:SF3">
    <property type="entry name" value="GLUCONOKINASE-RELATED"/>
    <property type="match status" value="1"/>
</dbReference>
<dbReference type="FunFam" id="3.40.50.300:FF:000522">
    <property type="entry name" value="Gluconokinase"/>
    <property type="match status" value="1"/>
</dbReference>
<dbReference type="SUPFAM" id="SSF52540">
    <property type="entry name" value="P-loop containing nucleoside triphosphate hydrolases"/>
    <property type="match status" value="1"/>
</dbReference>
<organism evidence="11 12">
    <name type="scientific">Calidithermus roseus</name>
    <dbReference type="NCBI Taxonomy" id="1644118"/>
    <lineage>
        <taxon>Bacteria</taxon>
        <taxon>Thermotogati</taxon>
        <taxon>Deinococcota</taxon>
        <taxon>Deinococci</taxon>
        <taxon>Thermales</taxon>
        <taxon>Thermaceae</taxon>
        <taxon>Calidithermus</taxon>
    </lineage>
</organism>
<evidence type="ECO:0000256" key="1">
    <source>
        <dbReference type="ARBA" id="ARBA00004761"/>
    </source>
</evidence>
<dbReference type="Proteomes" id="UP000265341">
    <property type="component" value="Unassembled WGS sequence"/>
</dbReference>
<dbReference type="InterPro" id="IPR006001">
    <property type="entry name" value="Therm_gnt_kin"/>
</dbReference>
<evidence type="ECO:0000256" key="7">
    <source>
        <dbReference type="ARBA" id="ARBA00022840"/>
    </source>
</evidence>
<dbReference type="NCBIfam" id="TIGR01313">
    <property type="entry name" value="therm_gnt_kin"/>
    <property type="match status" value="1"/>
</dbReference>
<dbReference type="RefSeq" id="WP_220452322.1">
    <property type="nucleotide sequence ID" value="NZ_QWLA01000049.1"/>
</dbReference>
<reference evidence="11 12" key="1">
    <citation type="submission" date="2018-08" db="EMBL/GenBank/DDBJ databases">
        <title>Meiothermus roseus NBRC 110900 genome sequencing project.</title>
        <authorList>
            <person name="Da Costa M.S."/>
            <person name="Albuquerque L."/>
            <person name="Raposo P."/>
            <person name="Froufe H.J.C."/>
            <person name="Barroso C.S."/>
            <person name="Egas C."/>
        </authorList>
    </citation>
    <scope>NUCLEOTIDE SEQUENCE [LARGE SCALE GENOMIC DNA]</scope>
    <source>
        <strain evidence="11 12">NBRC 110900</strain>
    </source>
</reference>
<evidence type="ECO:0000256" key="2">
    <source>
        <dbReference type="ARBA" id="ARBA00008420"/>
    </source>
</evidence>
<accession>A0A399ERZ9</accession>
<keyword evidence="5 10" id="KW-0547">Nucleotide-binding</keyword>
<protein>
    <recommendedName>
        <fullName evidence="3 10">Gluconokinase</fullName>
        <ecNumber evidence="3 10">2.7.1.12</ecNumber>
    </recommendedName>
</protein>
<evidence type="ECO:0000313" key="12">
    <source>
        <dbReference type="Proteomes" id="UP000265341"/>
    </source>
</evidence>